<sequence length="152" mass="15726">MERTPSTRCSRAGGLVALGGSVLVAVSMFMPWLDPDAGAAVDYLHLGAVDAVDADRGAYGLSLTLVPLLVVWCALYFAWRSHEARMVWAFGGFAGAMLLYGGDLRISAELPADAFGLGEIVATVGLIALAAGCVLALAANVPEPRPAAVRPV</sequence>
<feature type="transmembrane region" description="Helical" evidence="1">
    <location>
        <begin position="120"/>
        <end position="141"/>
    </location>
</feature>
<keyword evidence="1" id="KW-0812">Transmembrane</keyword>
<feature type="transmembrane region" description="Helical" evidence="1">
    <location>
        <begin position="86"/>
        <end position="108"/>
    </location>
</feature>
<proteinExistence type="predicted"/>
<comment type="caution">
    <text evidence="2">The sequence shown here is derived from an EMBL/GenBank/DDBJ whole genome shotgun (WGS) entry which is preliminary data.</text>
</comment>
<keyword evidence="3" id="KW-1185">Reference proteome</keyword>
<name>A0A4S8PCN6_9ACTN</name>
<evidence type="ECO:0000313" key="3">
    <source>
        <dbReference type="Proteomes" id="UP000305792"/>
    </source>
</evidence>
<evidence type="ECO:0000313" key="2">
    <source>
        <dbReference type="EMBL" id="THV26044.1"/>
    </source>
</evidence>
<dbReference type="EMBL" id="STGX01000016">
    <property type="protein sequence ID" value="THV26044.1"/>
    <property type="molecule type" value="Genomic_DNA"/>
</dbReference>
<dbReference type="OrthoDB" id="5189975at2"/>
<gene>
    <name evidence="2" type="ORF">E9998_20155</name>
</gene>
<feature type="transmembrane region" description="Helical" evidence="1">
    <location>
        <begin position="12"/>
        <end position="33"/>
    </location>
</feature>
<accession>A0A4S8PCN6</accession>
<dbReference type="Proteomes" id="UP000305792">
    <property type="component" value="Unassembled WGS sequence"/>
</dbReference>
<dbReference type="AlphaFoldDB" id="A0A4S8PCN6"/>
<dbReference type="RefSeq" id="WP_136531492.1">
    <property type="nucleotide sequence ID" value="NZ_STGX01000016.1"/>
</dbReference>
<keyword evidence="1" id="KW-0472">Membrane</keyword>
<protein>
    <submittedName>
        <fullName evidence="2">Uncharacterized protein</fullName>
    </submittedName>
</protein>
<organism evidence="2 3">
    <name type="scientific">Glycomyces paridis</name>
    <dbReference type="NCBI Taxonomy" id="2126555"/>
    <lineage>
        <taxon>Bacteria</taxon>
        <taxon>Bacillati</taxon>
        <taxon>Actinomycetota</taxon>
        <taxon>Actinomycetes</taxon>
        <taxon>Glycomycetales</taxon>
        <taxon>Glycomycetaceae</taxon>
        <taxon>Glycomyces</taxon>
    </lineage>
</organism>
<feature type="transmembrane region" description="Helical" evidence="1">
    <location>
        <begin position="58"/>
        <end position="79"/>
    </location>
</feature>
<evidence type="ECO:0000256" key="1">
    <source>
        <dbReference type="SAM" id="Phobius"/>
    </source>
</evidence>
<keyword evidence="1" id="KW-1133">Transmembrane helix</keyword>
<reference evidence="2 3" key="1">
    <citation type="journal article" date="2018" name="Int. J. Syst. Evol. Microbiol.">
        <title>Glycomyces paridis sp. nov., isolated from the medicinal plant Paris polyphylla.</title>
        <authorList>
            <person name="Fang X.M."/>
            <person name="Bai J.L."/>
            <person name="Su J."/>
            <person name="Zhao L.L."/>
            <person name="Liu H.Y."/>
            <person name="Ma B.P."/>
            <person name="Zhang Y.Q."/>
            <person name="Yu L.Y."/>
        </authorList>
    </citation>
    <scope>NUCLEOTIDE SEQUENCE [LARGE SCALE GENOMIC DNA]</scope>
    <source>
        <strain evidence="2 3">CPCC 204357</strain>
    </source>
</reference>